<sequence length="569" mass="63593">MAEADISMNMEHVCCAICLDMLHDPVTIPCGHSYCVNCITHFWDQDDRRRSCCPQCRRSFDVRPELNRNTILAGLVEKLWKSGNCPPKSPPPSDSVGCDACRGNILPAVKSCLVCLASYCELHVQPHFESPAFKKHKLVAPCKRLQEKICSVHDRLYEFYCRTDQACVCYLCTMGEHEGHDILTAENARAEKGEELRSLGRTLNQGIQQREKVSQDLKKTVKNIKCSAQEASGEVERTSTELLASIKRRHSEVMEFLKAQEKTELRGAEGLLERVEMEIADLRKTAADLEKTLETNDHIDFLQSYLFLNHPSVPQAFDVPIPNHKATFKKVIKFVSKLQKILENICGTHMSNILETETNIPETPLSVIPEPKTRKDFLHYSCYLTLDSAPGHPNLCVCEGGRAVEWVAGASSGSVWPQMNCREGLTGRCYWEAQWSGSGICTVGLTEGRESRGLAVKSGFGRDTLSWGLDCFQLSCVFRHGNDNVTVVTPRAANTVGVYLDHRAGILSFYSVSDKMTLLHRAHACFTQPLYPGFGFWANAWQIGTDSVLFGRSALTSEKGHMSVKLLNL</sequence>
<evidence type="ECO:0000256" key="2">
    <source>
        <dbReference type="ARBA" id="ARBA00022723"/>
    </source>
</evidence>
<dbReference type="Gene3D" id="2.60.120.920">
    <property type="match status" value="1"/>
</dbReference>
<keyword evidence="5" id="KW-0391">Immunity</keyword>
<keyword evidence="1" id="KW-0399">Innate immunity</keyword>
<dbReference type="Ensembl" id="ENSEEET00000033901.2">
    <property type="protein sequence ID" value="ENSEEEP00000033507.2"/>
    <property type="gene ID" value="ENSEEEG00000015930.2"/>
</dbReference>
<gene>
    <name evidence="11" type="primary">LOC113579580</name>
</gene>
<dbReference type="PRINTS" id="PR01407">
    <property type="entry name" value="BUTYPHLNCDUF"/>
</dbReference>
<dbReference type="InterPro" id="IPR003877">
    <property type="entry name" value="SPRY_dom"/>
</dbReference>
<reference evidence="12" key="1">
    <citation type="journal article" date="2014" name="Science">
        <title>Nonhuman genetics. Genomic basis for the convergent evolution of electric organs.</title>
        <authorList>
            <person name="Gallant J.R."/>
            <person name="Traeger L.L."/>
            <person name="Volkening J.D."/>
            <person name="Moffett H."/>
            <person name="Chen P.H."/>
            <person name="Novina C.D."/>
            <person name="Phillips G.N.Jr."/>
            <person name="Anand R."/>
            <person name="Wells G.B."/>
            <person name="Pinch M."/>
            <person name="Guth R."/>
            <person name="Unguez G.A."/>
            <person name="Albert J.S."/>
            <person name="Zakon H.H."/>
            <person name="Samanta M.P."/>
            <person name="Sussman M.R."/>
        </authorList>
    </citation>
    <scope>NUCLEOTIDE SEQUENCE [LARGE SCALE GENOMIC DNA]</scope>
</reference>
<protein>
    <recommendedName>
        <fullName evidence="13">Tripartite motif containing 25, like</fullName>
    </recommendedName>
</protein>
<dbReference type="CDD" id="cd19769">
    <property type="entry name" value="Bbox2_TRIM16-like"/>
    <property type="match status" value="1"/>
</dbReference>
<keyword evidence="12" id="KW-1185">Reference proteome</keyword>
<evidence type="ECO:0000256" key="7">
    <source>
        <dbReference type="SAM" id="Coils"/>
    </source>
</evidence>
<dbReference type="SMART" id="SM00184">
    <property type="entry name" value="RING"/>
    <property type="match status" value="1"/>
</dbReference>
<evidence type="ECO:0000259" key="8">
    <source>
        <dbReference type="PROSITE" id="PS50089"/>
    </source>
</evidence>
<keyword evidence="7" id="KW-0175">Coiled coil</keyword>
<dbReference type="PROSITE" id="PS50188">
    <property type="entry name" value="B302_SPRY"/>
    <property type="match status" value="1"/>
</dbReference>
<dbReference type="PROSITE" id="PS50089">
    <property type="entry name" value="ZF_RING_2"/>
    <property type="match status" value="1"/>
</dbReference>
<feature type="domain" description="RING-type" evidence="8">
    <location>
        <begin position="15"/>
        <end position="57"/>
    </location>
</feature>
<dbReference type="Pfam" id="PF25600">
    <property type="entry name" value="TRIM_CC"/>
    <property type="match status" value="1"/>
</dbReference>
<proteinExistence type="predicted"/>
<dbReference type="GO" id="GO:0045087">
    <property type="term" value="P:innate immune response"/>
    <property type="evidence" value="ECO:0007669"/>
    <property type="project" value="UniProtKB-KW"/>
</dbReference>
<dbReference type="SMART" id="SM00336">
    <property type="entry name" value="BBOX"/>
    <property type="match status" value="1"/>
</dbReference>
<reference evidence="11" key="3">
    <citation type="submission" date="2020-05" db="EMBL/GenBank/DDBJ databases">
        <title>Electrophorus electricus (electric eel) genome, fEleEle1, primary haplotype.</title>
        <authorList>
            <person name="Myers G."/>
            <person name="Meyer A."/>
            <person name="Fedrigo O."/>
            <person name="Formenti G."/>
            <person name="Rhie A."/>
            <person name="Tracey A."/>
            <person name="Sims Y."/>
            <person name="Jarvis E.D."/>
        </authorList>
    </citation>
    <scope>NUCLEOTIDE SEQUENCE [LARGE SCALE GENOMIC DNA]</scope>
</reference>
<evidence type="ECO:0000256" key="5">
    <source>
        <dbReference type="ARBA" id="ARBA00022859"/>
    </source>
</evidence>
<dbReference type="InterPro" id="IPR013083">
    <property type="entry name" value="Znf_RING/FYVE/PHD"/>
</dbReference>
<dbReference type="PROSITE" id="PS00518">
    <property type="entry name" value="ZF_RING_1"/>
    <property type="match status" value="1"/>
</dbReference>
<keyword evidence="4" id="KW-0862">Zinc</keyword>
<dbReference type="SMART" id="SM00449">
    <property type="entry name" value="SPRY"/>
    <property type="match status" value="1"/>
</dbReference>
<dbReference type="SUPFAM" id="SSF57850">
    <property type="entry name" value="RING/U-box"/>
    <property type="match status" value="1"/>
</dbReference>
<dbReference type="SUPFAM" id="SSF57845">
    <property type="entry name" value="B-box zinc-binding domain"/>
    <property type="match status" value="1"/>
</dbReference>
<dbReference type="InterPro" id="IPR013320">
    <property type="entry name" value="ConA-like_dom_sf"/>
</dbReference>
<accession>A0A4W4G7L6</accession>
<evidence type="ECO:0000259" key="9">
    <source>
        <dbReference type="PROSITE" id="PS50119"/>
    </source>
</evidence>
<dbReference type="PANTHER" id="PTHR25465:SF5">
    <property type="entry name" value="E3 UBIQUITIN_ISG15 LIGASE TRIM25-RELATED"/>
    <property type="match status" value="1"/>
</dbReference>
<dbReference type="InterPro" id="IPR001841">
    <property type="entry name" value="Znf_RING"/>
</dbReference>
<keyword evidence="3 6" id="KW-0863">Zinc-finger</keyword>
<dbReference type="GeneID" id="113579580"/>
<dbReference type="Pfam" id="PF00622">
    <property type="entry name" value="SPRY"/>
    <property type="match status" value="1"/>
</dbReference>
<dbReference type="InterPro" id="IPR043136">
    <property type="entry name" value="B30.2/SPRY_sf"/>
</dbReference>
<evidence type="ECO:0000256" key="6">
    <source>
        <dbReference type="PROSITE-ProRule" id="PRU00024"/>
    </source>
</evidence>
<dbReference type="InterPro" id="IPR001870">
    <property type="entry name" value="B30.2/SPRY"/>
</dbReference>
<reference evidence="11" key="4">
    <citation type="submission" date="2025-08" db="UniProtKB">
        <authorList>
            <consortium name="Ensembl"/>
        </authorList>
    </citation>
    <scope>IDENTIFICATION</scope>
</reference>
<dbReference type="Pfam" id="PF00643">
    <property type="entry name" value="zf-B_box"/>
    <property type="match status" value="1"/>
</dbReference>
<evidence type="ECO:0000256" key="3">
    <source>
        <dbReference type="ARBA" id="ARBA00022771"/>
    </source>
</evidence>
<dbReference type="AlphaFoldDB" id="A0A4W4G7L6"/>
<feature type="domain" description="B30.2/SPRY" evidence="10">
    <location>
        <begin position="364"/>
        <end position="555"/>
    </location>
</feature>
<organism evidence="11 12">
    <name type="scientific">Electrophorus electricus</name>
    <name type="common">Electric eel</name>
    <name type="synonym">Gymnotus electricus</name>
    <dbReference type="NCBI Taxonomy" id="8005"/>
    <lineage>
        <taxon>Eukaryota</taxon>
        <taxon>Metazoa</taxon>
        <taxon>Chordata</taxon>
        <taxon>Craniata</taxon>
        <taxon>Vertebrata</taxon>
        <taxon>Euteleostomi</taxon>
        <taxon>Actinopterygii</taxon>
        <taxon>Neopterygii</taxon>
        <taxon>Teleostei</taxon>
        <taxon>Ostariophysi</taxon>
        <taxon>Gymnotiformes</taxon>
        <taxon>Gymnotoidei</taxon>
        <taxon>Gymnotidae</taxon>
        <taxon>Electrophorus</taxon>
    </lineage>
</organism>
<evidence type="ECO:0000259" key="10">
    <source>
        <dbReference type="PROSITE" id="PS50188"/>
    </source>
</evidence>
<dbReference type="InterPro" id="IPR003879">
    <property type="entry name" value="Butyrophylin_SPRY"/>
</dbReference>
<keyword evidence="2" id="KW-0479">Metal-binding</keyword>
<reference evidence="12" key="2">
    <citation type="journal article" date="2017" name="Sci. Adv.">
        <title>A tail of two voltages: Proteomic comparison of the three electric organs of the electric eel.</title>
        <authorList>
            <person name="Traeger L.L."/>
            <person name="Sabat G."/>
            <person name="Barrett-Wilt G.A."/>
            <person name="Wells G.B."/>
            <person name="Sussman M.R."/>
        </authorList>
    </citation>
    <scope>NUCLEOTIDE SEQUENCE [LARGE SCALE GENOMIC DNA]</scope>
</reference>
<dbReference type="PANTHER" id="PTHR25465">
    <property type="entry name" value="B-BOX DOMAIN CONTAINING"/>
    <property type="match status" value="1"/>
</dbReference>
<evidence type="ECO:0000256" key="1">
    <source>
        <dbReference type="ARBA" id="ARBA00022588"/>
    </source>
</evidence>
<dbReference type="InterPro" id="IPR058030">
    <property type="entry name" value="TRIM8/14/16/25/29/45/65_CC"/>
</dbReference>
<dbReference type="KEGG" id="eee:113579580"/>
<name>A0A4W4G7L6_ELEEL</name>
<evidence type="ECO:0008006" key="13">
    <source>
        <dbReference type="Google" id="ProtNLM"/>
    </source>
</evidence>
<dbReference type="Gene3D" id="3.30.40.10">
    <property type="entry name" value="Zinc/RING finger domain, C3HC4 (zinc finger)"/>
    <property type="match status" value="1"/>
</dbReference>
<dbReference type="Pfam" id="PF15227">
    <property type="entry name" value="zf-C3HC4_4"/>
    <property type="match status" value="1"/>
</dbReference>
<dbReference type="OMA" id="HYSCYLT"/>
<dbReference type="Proteomes" id="UP000314983">
    <property type="component" value="Chromosome 5"/>
</dbReference>
<dbReference type="GO" id="GO:0008270">
    <property type="term" value="F:zinc ion binding"/>
    <property type="evidence" value="ECO:0007669"/>
    <property type="project" value="UniProtKB-KW"/>
</dbReference>
<dbReference type="PROSITE" id="PS50119">
    <property type="entry name" value="ZF_BBOX"/>
    <property type="match status" value="1"/>
</dbReference>
<dbReference type="SUPFAM" id="SSF49899">
    <property type="entry name" value="Concanavalin A-like lectins/glucanases"/>
    <property type="match status" value="1"/>
</dbReference>
<reference evidence="11" key="5">
    <citation type="submission" date="2025-09" db="UniProtKB">
        <authorList>
            <consortium name="Ensembl"/>
        </authorList>
    </citation>
    <scope>IDENTIFICATION</scope>
</reference>
<dbReference type="RefSeq" id="XP_026869430.2">
    <property type="nucleotide sequence ID" value="XM_027013629.2"/>
</dbReference>
<dbReference type="Gene3D" id="3.30.160.60">
    <property type="entry name" value="Classic Zinc Finger"/>
    <property type="match status" value="1"/>
</dbReference>
<dbReference type="InterPro" id="IPR000315">
    <property type="entry name" value="Znf_B-box"/>
</dbReference>
<dbReference type="InterPro" id="IPR051051">
    <property type="entry name" value="E3_ubiq-ligase_TRIM/RNF"/>
</dbReference>
<feature type="coiled-coil region" evidence="7">
    <location>
        <begin position="258"/>
        <end position="292"/>
    </location>
</feature>
<dbReference type="GeneTree" id="ENSGT01150000286950"/>
<dbReference type="InterPro" id="IPR017907">
    <property type="entry name" value="Znf_RING_CS"/>
</dbReference>
<dbReference type="Gene3D" id="4.10.830.40">
    <property type="match status" value="1"/>
</dbReference>
<evidence type="ECO:0000313" key="12">
    <source>
        <dbReference type="Proteomes" id="UP000314983"/>
    </source>
</evidence>
<evidence type="ECO:0000313" key="11">
    <source>
        <dbReference type="Ensembl" id="ENSEEEP00000033507.2"/>
    </source>
</evidence>
<evidence type="ECO:0000256" key="4">
    <source>
        <dbReference type="ARBA" id="ARBA00022833"/>
    </source>
</evidence>
<feature type="domain" description="B box-type" evidence="9">
    <location>
        <begin position="145"/>
        <end position="185"/>
    </location>
</feature>